<dbReference type="GO" id="GO:0005525">
    <property type="term" value="F:GTP binding"/>
    <property type="evidence" value="ECO:0007669"/>
    <property type="project" value="UniProtKB-UniRule"/>
</dbReference>
<dbReference type="SUPFAM" id="SSF54980">
    <property type="entry name" value="EF-G C-terminal domain-like"/>
    <property type="match status" value="2"/>
</dbReference>
<dbReference type="Ensembl" id="ENSSORT00005037898.1">
    <property type="protein sequence ID" value="ENSSORP00005036930.1"/>
    <property type="gene ID" value="ENSSORG00005017312.1"/>
</dbReference>
<dbReference type="NCBIfam" id="TIGR00231">
    <property type="entry name" value="small_GTP"/>
    <property type="match status" value="1"/>
</dbReference>
<reference evidence="14" key="2">
    <citation type="submission" date="2025-08" db="UniProtKB">
        <authorList>
            <consortium name="Ensembl"/>
        </authorList>
    </citation>
    <scope>IDENTIFICATION</scope>
</reference>
<name>A0A673B542_9TELE</name>
<dbReference type="InterPro" id="IPR014721">
    <property type="entry name" value="Ribsml_uS5_D2-typ_fold_subgr"/>
</dbReference>
<dbReference type="InterPro" id="IPR000795">
    <property type="entry name" value="T_Tr_GTP-bd_dom"/>
</dbReference>
<dbReference type="InterPro" id="IPR031157">
    <property type="entry name" value="G_TR_CS"/>
</dbReference>
<dbReference type="Gene3D" id="2.40.30.10">
    <property type="entry name" value="Translation factors"/>
    <property type="match status" value="1"/>
</dbReference>
<dbReference type="Gene3D" id="3.30.70.870">
    <property type="entry name" value="Elongation Factor G (Translational Gtpase), domain 3"/>
    <property type="match status" value="1"/>
</dbReference>
<dbReference type="Proteomes" id="UP000472271">
    <property type="component" value="Chromosome 13"/>
</dbReference>
<dbReference type="SUPFAM" id="SSF52540">
    <property type="entry name" value="P-loop containing nucleoside triphosphate hydrolases"/>
    <property type="match status" value="1"/>
</dbReference>
<dbReference type="InterPro" id="IPR041095">
    <property type="entry name" value="EFG_II"/>
</dbReference>
<dbReference type="PROSITE" id="PS00301">
    <property type="entry name" value="G_TR_1"/>
    <property type="match status" value="1"/>
</dbReference>
<comment type="function">
    <text evidence="11">Mitochondrial GTPase that catalyzes the GTP-dependent ribosomal translocation step during translation elongation. During this step, the ribosome changes from the pre-translocational (PRE) to the post-translocational (POST) state as the newly formed A-site-bound peptidyl-tRNA and P-site-bound deacylated tRNA move to the P and E sites, respectively. Catalyzes the coordinated movement of the two tRNA molecules, the mRNA and conformational changes in the ribosome. Does not mediate the disassembly of ribosomes from messenger RNA at the termination of mitochondrial protein biosynthesis.</text>
</comment>
<dbReference type="CDD" id="cd01434">
    <property type="entry name" value="EFG_mtEFG1_IV"/>
    <property type="match status" value="1"/>
</dbReference>
<dbReference type="SMART" id="SM00889">
    <property type="entry name" value="EFG_IV"/>
    <property type="match status" value="1"/>
</dbReference>
<comment type="catalytic activity">
    <reaction evidence="10">
        <text>GTP + H2O = GDP + phosphate + H(+)</text>
        <dbReference type="Rhea" id="RHEA:19669"/>
        <dbReference type="ChEBI" id="CHEBI:15377"/>
        <dbReference type="ChEBI" id="CHEBI:15378"/>
        <dbReference type="ChEBI" id="CHEBI:37565"/>
        <dbReference type="ChEBI" id="CHEBI:43474"/>
        <dbReference type="ChEBI" id="CHEBI:58189"/>
    </reaction>
    <physiologicalReaction direction="left-to-right" evidence="10">
        <dbReference type="Rhea" id="RHEA:19670"/>
    </physiologicalReaction>
</comment>
<reference evidence="14" key="1">
    <citation type="submission" date="2019-06" db="EMBL/GenBank/DDBJ databases">
        <authorList>
            <consortium name="Wellcome Sanger Institute Data Sharing"/>
        </authorList>
    </citation>
    <scope>NUCLEOTIDE SEQUENCE [LARGE SCALE GENOMIC DNA]</scope>
</reference>
<evidence type="ECO:0000259" key="13">
    <source>
        <dbReference type="PROSITE" id="PS51722"/>
    </source>
</evidence>
<dbReference type="InterPro" id="IPR027417">
    <property type="entry name" value="P-loop_NTPase"/>
</dbReference>
<feature type="domain" description="Tr-type G" evidence="13">
    <location>
        <begin position="27"/>
        <end position="304"/>
    </location>
</feature>
<comment type="similarity">
    <text evidence="11">Belongs to the GTP-binding elongation factor family. EF-G/EF-2 subfamily.</text>
</comment>
<dbReference type="Gene3D" id="3.30.70.240">
    <property type="match status" value="1"/>
</dbReference>
<dbReference type="FunFam" id="2.40.30.10:FF:000022">
    <property type="entry name" value="Elongation factor G, mitochondrial"/>
    <property type="match status" value="1"/>
</dbReference>
<evidence type="ECO:0000313" key="14">
    <source>
        <dbReference type="Ensembl" id="ENSSORP00005036930.1"/>
    </source>
</evidence>
<evidence type="ECO:0000256" key="9">
    <source>
        <dbReference type="ARBA" id="ARBA00023134"/>
    </source>
</evidence>
<dbReference type="FunFam" id="3.40.50.300:FF:000539">
    <property type="entry name" value="Elongation factor G, mitochondrial"/>
    <property type="match status" value="1"/>
</dbReference>
<evidence type="ECO:0000256" key="4">
    <source>
        <dbReference type="ARBA" id="ARBA00022768"/>
    </source>
</evidence>
<dbReference type="InterPro" id="IPR004540">
    <property type="entry name" value="Transl_elong_EFG/EF2"/>
</dbReference>
<keyword evidence="3 11" id="KW-0547">Nucleotide-binding</keyword>
<keyword evidence="6 11" id="KW-0648">Protein biosynthesis</keyword>
<dbReference type="InterPro" id="IPR035647">
    <property type="entry name" value="EFG_III/V"/>
</dbReference>
<dbReference type="CDD" id="cd04091">
    <property type="entry name" value="mtEFG1_II_like"/>
    <property type="match status" value="1"/>
</dbReference>
<dbReference type="UniPathway" id="UPA00345"/>
<dbReference type="SMART" id="SM00838">
    <property type="entry name" value="EFG_C"/>
    <property type="match status" value="1"/>
</dbReference>
<feature type="binding site" evidence="11">
    <location>
        <begin position="36"/>
        <end position="43"/>
    </location>
    <ligand>
        <name>GTP</name>
        <dbReference type="ChEBI" id="CHEBI:37565"/>
    </ligand>
</feature>
<dbReference type="FunFam" id="3.30.230.10:FF:000003">
    <property type="entry name" value="Elongation factor G"/>
    <property type="match status" value="1"/>
</dbReference>
<dbReference type="Gene3D" id="3.40.50.300">
    <property type="entry name" value="P-loop containing nucleotide triphosphate hydrolases"/>
    <property type="match status" value="1"/>
</dbReference>
<dbReference type="SUPFAM" id="SSF50447">
    <property type="entry name" value="Translation proteins"/>
    <property type="match status" value="1"/>
</dbReference>
<evidence type="ECO:0000256" key="3">
    <source>
        <dbReference type="ARBA" id="ARBA00022741"/>
    </source>
</evidence>
<organism evidence="14 15">
    <name type="scientific">Sphaeramia orbicularis</name>
    <name type="common">orbiculate cardinalfish</name>
    <dbReference type="NCBI Taxonomy" id="375764"/>
    <lineage>
        <taxon>Eukaryota</taxon>
        <taxon>Metazoa</taxon>
        <taxon>Chordata</taxon>
        <taxon>Craniata</taxon>
        <taxon>Vertebrata</taxon>
        <taxon>Euteleostomi</taxon>
        <taxon>Actinopterygii</taxon>
        <taxon>Neopterygii</taxon>
        <taxon>Teleostei</taxon>
        <taxon>Neoteleostei</taxon>
        <taxon>Acanthomorphata</taxon>
        <taxon>Gobiaria</taxon>
        <taxon>Kurtiformes</taxon>
        <taxon>Apogonoidei</taxon>
        <taxon>Apogonidae</taxon>
        <taxon>Apogoninae</taxon>
        <taxon>Sphaeramia</taxon>
    </lineage>
</organism>
<dbReference type="GO" id="GO:0003746">
    <property type="term" value="F:translation elongation factor activity"/>
    <property type="evidence" value="ECO:0007669"/>
    <property type="project" value="UniProtKB-UniRule"/>
</dbReference>
<evidence type="ECO:0000256" key="7">
    <source>
        <dbReference type="ARBA" id="ARBA00022946"/>
    </source>
</evidence>
<dbReference type="Pfam" id="PF00009">
    <property type="entry name" value="GTP_EFTU"/>
    <property type="match status" value="1"/>
</dbReference>
<evidence type="ECO:0000256" key="2">
    <source>
        <dbReference type="ARBA" id="ARBA00005870"/>
    </source>
</evidence>
<dbReference type="Pfam" id="PF03144">
    <property type="entry name" value="GTP_EFTU_D2"/>
    <property type="match status" value="1"/>
</dbReference>
<keyword evidence="5" id="KW-0378">Hydrolase</keyword>
<dbReference type="PANTHER" id="PTHR43636:SF2">
    <property type="entry name" value="ELONGATION FACTOR G, MITOCHONDRIAL"/>
    <property type="match status" value="1"/>
</dbReference>
<dbReference type="PANTHER" id="PTHR43636">
    <property type="entry name" value="ELONGATION FACTOR G, MITOCHONDRIAL"/>
    <property type="match status" value="1"/>
</dbReference>
<dbReference type="Gene3D" id="3.30.230.10">
    <property type="match status" value="1"/>
</dbReference>
<dbReference type="InterPro" id="IPR000640">
    <property type="entry name" value="EFG_V-like"/>
</dbReference>
<dbReference type="CDD" id="cd01886">
    <property type="entry name" value="EF-G"/>
    <property type="match status" value="1"/>
</dbReference>
<keyword evidence="9 11" id="KW-0342">GTP-binding</keyword>
<dbReference type="InterPro" id="IPR009000">
    <property type="entry name" value="Transl_B-barrel_sf"/>
</dbReference>
<dbReference type="CDD" id="cd16262">
    <property type="entry name" value="EFG_III"/>
    <property type="match status" value="1"/>
</dbReference>
<comment type="similarity">
    <text evidence="2">Belongs to the TRAFAC class translation factor GTPase superfamily. Classic translation factor GTPase family. EF-G/EF-2 subfamily.</text>
</comment>
<reference evidence="14" key="3">
    <citation type="submission" date="2025-09" db="UniProtKB">
        <authorList>
            <consortium name="Ensembl"/>
        </authorList>
    </citation>
    <scope>IDENTIFICATION</scope>
</reference>
<dbReference type="InterPro" id="IPR005517">
    <property type="entry name" value="Transl_elong_EFG/EF2_IV"/>
</dbReference>
<evidence type="ECO:0000256" key="12">
    <source>
        <dbReference type="SAM" id="SignalP"/>
    </source>
</evidence>
<evidence type="ECO:0000256" key="6">
    <source>
        <dbReference type="ARBA" id="ARBA00022917"/>
    </source>
</evidence>
<gene>
    <name evidence="11" type="primary">GFM1</name>
    <name evidence="11" type="synonym">EFG1</name>
    <name evidence="14" type="synonym">gfm1</name>
</gene>
<dbReference type="PRINTS" id="PR00315">
    <property type="entry name" value="ELONGATNFCT"/>
</dbReference>
<dbReference type="GO" id="GO:0003924">
    <property type="term" value="F:GTPase activity"/>
    <property type="evidence" value="ECO:0007669"/>
    <property type="project" value="UniProtKB-UniRule"/>
</dbReference>
<dbReference type="InterPro" id="IPR020568">
    <property type="entry name" value="Ribosomal_Su5_D2-typ_SF"/>
</dbReference>
<dbReference type="Pfam" id="PF00679">
    <property type="entry name" value="EFG_C"/>
    <property type="match status" value="1"/>
</dbReference>
<dbReference type="NCBIfam" id="TIGR00484">
    <property type="entry name" value="EF-G"/>
    <property type="match status" value="1"/>
</dbReference>
<feature type="binding site" evidence="11">
    <location>
        <begin position="103"/>
        <end position="107"/>
    </location>
    <ligand>
        <name>GTP</name>
        <dbReference type="ChEBI" id="CHEBI:37565"/>
    </ligand>
</feature>
<comment type="pathway">
    <text evidence="11">Protein biosynthesis; polypeptide chain elongation.</text>
</comment>
<keyword evidence="7" id="KW-0809">Transit peptide</keyword>
<dbReference type="FunFam" id="3.30.70.240:FF:000001">
    <property type="entry name" value="Elongation factor G"/>
    <property type="match status" value="1"/>
</dbReference>
<keyword evidence="15" id="KW-1185">Reference proteome</keyword>
<keyword evidence="4 11" id="KW-0251">Elongation factor</keyword>
<dbReference type="PROSITE" id="PS51722">
    <property type="entry name" value="G_TR_2"/>
    <property type="match status" value="1"/>
</dbReference>
<proteinExistence type="inferred from homology"/>
<dbReference type="InterPro" id="IPR009022">
    <property type="entry name" value="EFG_III"/>
</dbReference>
<dbReference type="GO" id="GO:0070125">
    <property type="term" value="P:mitochondrial translational elongation"/>
    <property type="evidence" value="ECO:0007669"/>
    <property type="project" value="UniProtKB-UniRule"/>
</dbReference>
<evidence type="ECO:0000256" key="11">
    <source>
        <dbReference type="HAMAP-Rule" id="MF_03061"/>
    </source>
</evidence>
<feature type="signal peptide" evidence="12">
    <location>
        <begin position="1"/>
        <end position="21"/>
    </location>
</feature>
<feature type="binding site" evidence="11">
    <location>
        <begin position="157"/>
        <end position="160"/>
    </location>
    <ligand>
        <name>GTP</name>
        <dbReference type="ChEBI" id="CHEBI:37565"/>
    </ligand>
</feature>
<dbReference type="InterPro" id="IPR005225">
    <property type="entry name" value="Small_GTP-bd"/>
</dbReference>
<dbReference type="FunFam" id="3.30.70.870:FF:000008">
    <property type="entry name" value="Elongation factor G, mitochondrial"/>
    <property type="match status" value="1"/>
</dbReference>
<dbReference type="Pfam" id="PF03764">
    <property type="entry name" value="EFG_IV"/>
    <property type="match status" value="1"/>
</dbReference>
<evidence type="ECO:0000313" key="15">
    <source>
        <dbReference type="Proteomes" id="UP000472271"/>
    </source>
</evidence>
<dbReference type="SUPFAM" id="SSF54211">
    <property type="entry name" value="Ribosomal protein S5 domain 2-like"/>
    <property type="match status" value="1"/>
</dbReference>
<sequence length="732" mass="81729">VLCCKELICLLCLLNCRTCSSGVFPNDRIRNIGISAHIDSGKTTLTERVLYYTGRIAEIHEVKGKDGVGATMDSMELERQRGITIQSAATYTVWNNHNINIIDTPGHVDFTIEVERALRVLDGAVLVLCAVGGVQCQTMTVNRQMKRYNVPFLTFINKLDRMGANPNRALQQMRTKLGHNVAFVNIPIGLEGNMRGIIDLVEERSMYFEGPFGQVIRFDEIPADFRAEASDRRQELVECVANADEILGEMFLEEKIPTNDDLKAAIRRATVQRLFSPVLVGTALKNKGVQPLLDAVLDYLPNPTEVKNYAILNQEDSSETSKILMDPARTPENPFVGLAFKLEAGKFGQLTYVRVYQGCLKKGEYIYNTRTSKKVRVQRLVRLHADQMEDVDEVYAGDICALFGVDCASGDTFTSKTSANLSMESIHIPEAVISMSMKPSNKNDTDKFSKGINRFTREDPTFRVHFDTESKETIISGMGELHLEIYSQRMEREYNCPCVMGRPKVAFRETITGPVSFDFTHKKQSGGSGQYGKVTGVLEPLESEHYTKLEFEDQTVGTNVPRQFVPAVEKGFLEACEKGPLSGHKISGVRFILEDGANHMVDSNEISFIRAGQGALKQAMEKANTVILEPVMAVEIVAPQEFQGVVIAGVNRRHGVITGQDGSEGYFTLYADIPLNDMFGYATELRSCTEGKGEYTMEYSRYQPCLPATQEELVHKYLEATGQLPTKKKWKN</sequence>
<protein>
    <recommendedName>
        <fullName evidence="11">Elongation factor G, mitochondrial</fullName>
        <shortName evidence="11">EF-Gmt</shortName>
    </recommendedName>
    <alternativeName>
        <fullName evidence="11">Elongation factor G 1, mitochondrial</fullName>
        <shortName evidence="11">mEF-G 1</shortName>
    </alternativeName>
    <alternativeName>
        <fullName evidence="11">Elongation factor G1</fullName>
    </alternativeName>
</protein>
<dbReference type="InterPro" id="IPR004161">
    <property type="entry name" value="EFTu-like_2"/>
</dbReference>
<dbReference type="HAMAP" id="MF_00054_B">
    <property type="entry name" value="EF_G_EF_2_B"/>
    <property type="match status" value="1"/>
</dbReference>
<keyword evidence="12" id="KW-0732">Signal</keyword>
<evidence type="ECO:0000256" key="5">
    <source>
        <dbReference type="ARBA" id="ARBA00022801"/>
    </source>
</evidence>
<dbReference type="NCBIfam" id="NF009381">
    <property type="entry name" value="PRK12740.1-5"/>
    <property type="match status" value="1"/>
</dbReference>
<dbReference type="AlphaFoldDB" id="A0A673B542"/>
<dbReference type="Pfam" id="PF14492">
    <property type="entry name" value="EFG_III"/>
    <property type="match status" value="1"/>
</dbReference>
<dbReference type="GO" id="GO:0005739">
    <property type="term" value="C:mitochondrion"/>
    <property type="evidence" value="ECO:0007669"/>
    <property type="project" value="UniProtKB-SubCell"/>
</dbReference>
<dbReference type="CDD" id="cd04097">
    <property type="entry name" value="mtEFG1_C"/>
    <property type="match status" value="1"/>
</dbReference>
<dbReference type="InterPro" id="IPR047872">
    <property type="entry name" value="EFG_IV"/>
</dbReference>
<accession>A0A673B542</accession>
<keyword evidence="8 11" id="KW-0496">Mitochondrion</keyword>
<evidence type="ECO:0000256" key="10">
    <source>
        <dbReference type="ARBA" id="ARBA00049117"/>
    </source>
</evidence>
<feature type="chain" id="PRO_5025474520" description="Elongation factor G, mitochondrial" evidence="12">
    <location>
        <begin position="22"/>
        <end position="732"/>
    </location>
</feature>
<comment type="subcellular location">
    <subcellularLocation>
        <location evidence="1 11">Mitochondrion</location>
    </subcellularLocation>
</comment>
<dbReference type="InterPro" id="IPR035649">
    <property type="entry name" value="EFG_V"/>
</dbReference>
<evidence type="ECO:0000256" key="1">
    <source>
        <dbReference type="ARBA" id="ARBA00004173"/>
    </source>
</evidence>
<evidence type="ECO:0000256" key="8">
    <source>
        <dbReference type="ARBA" id="ARBA00023128"/>
    </source>
</evidence>